<accession>A0A1W5DAJ3</accession>
<dbReference type="InterPro" id="IPR022024">
    <property type="entry name" value="DUF3602"/>
</dbReference>
<dbReference type="Pfam" id="PF12223">
    <property type="entry name" value="DUF3602"/>
    <property type="match status" value="1"/>
</dbReference>
<keyword evidence="3" id="KW-1185">Reference proteome</keyword>
<dbReference type="AlphaFoldDB" id="A0A1W5DAJ3"/>
<protein>
    <submittedName>
        <fullName evidence="2">Uncharacterized protein</fullName>
    </submittedName>
</protein>
<reference evidence="3" key="1">
    <citation type="submission" date="2017-03" db="EMBL/GenBank/DDBJ databases">
        <authorList>
            <person name="Sharma R."/>
            <person name="Thines M."/>
        </authorList>
    </citation>
    <scope>NUCLEOTIDE SEQUENCE [LARGE SCALE GENOMIC DNA]</scope>
</reference>
<evidence type="ECO:0000313" key="3">
    <source>
        <dbReference type="Proteomes" id="UP000192927"/>
    </source>
</evidence>
<feature type="compositionally biased region" description="Gly residues" evidence="1">
    <location>
        <begin position="41"/>
        <end position="50"/>
    </location>
</feature>
<evidence type="ECO:0000313" key="2">
    <source>
        <dbReference type="EMBL" id="SLM40065.1"/>
    </source>
</evidence>
<name>A0A1W5DAJ3_9LECA</name>
<proteinExistence type="predicted"/>
<evidence type="ECO:0000256" key="1">
    <source>
        <dbReference type="SAM" id="MobiDB-lite"/>
    </source>
</evidence>
<feature type="compositionally biased region" description="Basic and acidic residues" evidence="1">
    <location>
        <begin position="109"/>
        <end position="133"/>
    </location>
</feature>
<dbReference type="EMBL" id="FWEW01003623">
    <property type="protein sequence ID" value="SLM40065.1"/>
    <property type="molecule type" value="Genomic_DNA"/>
</dbReference>
<organism evidence="2 3">
    <name type="scientific">Lasallia pustulata</name>
    <dbReference type="NCBI Taxonomy" id="136370"/>
    <lineage>
        <taxon>Eukaryota</taxon>
        <taxon>Fungi</taxon>
        <taxon>Dikarya</taxon>
        <taxon>Ascomycota</taxon>
        <taxon>Pezizomycotina</taxon>
        <taxon>Lecanoromycetes</taxon>
        <taxon>OSLEUM clade</taxon>
        <taxon>Umbilicariomycetidae</taxon>
        <taxon>Umbilicariales</taxon>
        <taxon>Umbilicariaceae</taxon>
        <taxon>Lasallia</taxon>
    </lineage>
</organism>
<feature type="region of interest" description="Disordered" evidence="1">
    <location>
        <begin position="19"/>
        <end position="133"/>
    </location>
</feature>
<sequence>MSSRAWNICRQRLGTYNKFPTSKADIQPSQGMSSEPIVSHGRGGPVGDQGDGAFSTGRGGAANIGSPKINPTLKHPGDEDVIPETAVRPGDVQENYHTGRGGEGNVHVGHADGEEHVGLADKLKGKLGLGKKE</sequence>
<dbReference type="Proteomes" id="UP000192927">
    <property type="component" value="Unassembled WGS sequence"/>
</dbReference>